<organism evidence="13 14">
    <name type="scientific">Sphingobium subterraneum</name>
    <dbReference type="NCBI Taxonomy" id="627688"/>
    <lineage>
        <taxon>Bacteria</taxon>
        <taxon>Pseudomonadati</taxon>
        <taxon>Pseudomonadota</taxon>
        <taxon>Alphaproteobacteria</taxon>
        <taxon>Sphingomonadales</taxon>
        <taxon>Sphingomonadaceae</taxon>
        <taxon>Sphingobium</taxon>
    </lineage>
</organism>
<dbReference type="InterPro" id="IPR022346">
    <property type="entry name" value="T2SS_GspH"/>
</dbReference>
<evidence type="ECO:0000256" key="9">
    <source>
        <dbReference type="ARBA" id="ARBA00025772"/>
    </source>
</evidence>
<dbReference type="Gene3D" id="3.55.40.10">
    <property type="entry name" value="minor pseudopilin epsh domain"/>
    <property type="match status" value="1"/>
</dbReference>
<evidence type="ECO:0000256" key="2">
    <source>
        <dbReference type="ARBA" id="ARBA00021549"/>
    </source>
</evidence>
<name>A0A841IX31_9SPHN</name>
<evidence type="ECO:0000313" key="14">
    <source>
        <dbReference type="Proteomes" id="UP000552700"/>
    </source>
</evidence>
<dbReference type="PROSITE" id="PS00409">
    <property type="entry name" value="PROKAR_NTER_METHYL"/>
    <property type="match status" value="1"/>
</dbReference>
<keyword evidence="7 11" id="KW-1133">Transmembrane helix</keyword>
<evidence type="ECO:0000256" key="6">
    <source>
        <dbReference type="ARBA" id="ARBA00022692"/>
    </source>
</evidence>
<dbReference type="PRINTS" id="PR00885">
    <property type="entry name" value="BCTERIALGSPH"/>
</dbReference>
<dbReference type="InterPro" id="IPR002416">
    <property type="entry name" value="T2SS_protein-GspH"/>
</dbReference>
<evidence type="ECO:0000256" key="5">
    <source>
        <dbReference type="ARBA" id="ARBA00022519"/>
    </source>
</evidence>
<evidence type="ECO:0000313" key="13">
    <source>
        <dbReference type="EMBL" id="MBB6122702.1"/>
    </source>
</evidence>
<evidence type="ECO:0000256" key="1">
    <source>
        <dbReference type="ARBA" id="ARBA00004377"/>
    </source>
</evidence>
<dbReference type="InterPro" id="IPR012902">
    <property type="entry name" value="N_methyl_site"/>
</dbReference>
<dbReference type="AlphaFoldDB" id="A0A841IX31"/>
<comment type="subcellular location">
    <subcellularLocation>
        <location evidence="1">Cell inner membrane</location>
        <topology evidence="1">Single-pass membrane protein</topology>
    </subcellularLocation>
</comment>
<accession>A0A841IX31</accession>
<reference evidence="13 14" key="1">
    <citation type="submission" date="2020-08" db="EMBL/GenBank/DDBJ databases">
        <title>Genomic Encyclopedia of Type Strains, Phase IV (KMG-IV): sequencing the most valuable type-strain genomes for metagenomic binning, comparative biology and taxonomic classification.</title>
        <authorList>
            <person name="Goeker M."/>
        </authorList>
    </citation>
    <scope>NUCLEOTIDE SEQUENCE [LARGE SCALE GENOMIC DNA]</scope>
    <source>
        <strain evidence="13 14">DSM 102255</strain>
    </source>
</reference>
<gene>
    <name evidence="13" type="ORF">FHS92_000409</name>
</gene>
<evidence type="ECO:0000259" key="12">
    <source>
        <dbReference type="Pfam" id="PF12019"/>
    </source>
</evidence>
<dbReference type="RefSeq" id="WP_281377736.1">
    <property type="nucleotide sequence ID" value="NZ_JACIJP010000001.1"/>
</dbReference>
<dbReference type="SUPFAM" id="SSF54523">
    <property type="entry name" value="Pili subunits"/>
    <property type="match status" value="1"/>
</dbReference>
<dbReference type="NCBIfam" id="TIGR02532">
    <property type="entry name" value="IV_pilin_GFxxxE"/>
    <property type="match status" value="1"/>
</dbReference>
<sequence length="214" mass="23628">MMRKTLNRLRSSLFVIGAMRLPESKRIAAVPLCYTGRGAPRVRRSPDHGFALFRRSPESGFTLVELMVVIAVIGLLSTAVMFALPDPRGRLVEDADRFAARVAALRDAAVVTSQPMGLWVSPSGYGFERRLAGRWETIDEKPFRTTDWKERTVARAAVQSTSDAREDGPQASDRIVLHFDSTGLPSDAARVVLHREAEQLAVRIDADGRVKVGD</sequence>
<proteinExistence type="inferred from homology"/>
<dbReference type="GO" id="GO:0015627">
    <property type="term" value="C:type II protein secretion system complex"/>
    <property type="evidence" value="ECO:0007669"/>
    <property type="project" value="InterPro"/>
</dbReference>
<protein>
    <recommendedName>
        <fullName evidence="2">Type II secretion system protein H</fullName>
    </recommendedName>
    <alternativeName>
        <fullName evidence="10">General secretion pathway protein H</fullName>
    </alternativeName>
</protein>
<dbReference type="InterPro" id="IPR045584">
    <property type="entry name" value="Pilin-like"/>
</dbReference>
<comment type="caution">
    <text evidence="13">The sequence shown here is derived from an EMBL/GenBank/DDBJ whole genome shotgun (WGS) entry which is preliminary data.</text>
</comment>
<feature type="transmembrane region" description="Helical" evidence="11">
    <location>
        <begin position="63"/>
        <end position="84"/>
    </location>
</feature>
<comment type="similarity">
    <text evidence="9">Belongs to the GSP H family.</text>
</comment>
<keyword evidence="6 11" id="KW-0812">Transmembrane</keyword>
<evidence type="ECO:0000256" key="8">
    <source>
        <dbReference type="ARBA" id="ARBA00023136"/>
    </source>
</evidence>
<evidence type="ECO:0000256" key="7">
    <source>
        <dbReference type="ARBA" id="ARBA00022989"/>
    </source>
</evidence>
<keyword evidence="3" id="KW-1003">Cell membrane</keyword>
<dbReference type="Pfam" id="PF12019">
    <property type="entry name" value="GspH"/>
    <property type="match status" value="1"/>
</dbReference>
<dbReference type="Proteomes" id="UP000552700">
    <property type="component" value="Unassembled WGS sequence"/>
</dbReference>
<evidence type="ECO:0000256" key="3">
    <source>
        <dbReference type="ARBA" id="ARBA00022475"/>
    </source>
</evidence>
<dbReference type="Pfam" id="PF07963">
    <property type="entry name" value="N_methyl"/>
    <property type="match status" value="1"/>
</dbReference>
<keyword evidence="4" id="KW-0488">Methylation</keyword>
<evidence type="ECO:0000256" key="10">
    <source>
        <dbReference type="ARBA" id="ARBA00030775"/>
    </source>
</evidence>
<keyword evidence="14" id="KW-1185">Reference proteome</keyword>
<evidence type="ECO:0000256" key="4">
    <source>
        <dbReference type="ARBA" id="ARBA00022481"/>
    </source>
</evidence>
<dbReference type="GO" id="GO:0005886">
    <property type="term" value="C:plasma membrane"/>
    <property type="evidence" value="ECO:0007669"/>
    <property type="project" value="UniProtKB-SubCell"/>
</dbReference>
<dbReference type="EMBL" id="JACIJP010000001">
    <property type="protein sequence ID" value="MBB6122702.1"/>
    <property type="molecule type" value="Genomic_DNA"/>
</dbReference>
<evidence type="ECO:0000256" key="11">
    <source>
        <dbReference type="SAM" id="Phobius"/>
    </source>
</evidence>
<dbReference type="GO" id="GO:0015628">
    <property type="term" value="P:protein secretion by the type II secretion system"/>
    <property type="evidence" value="ECO:0007669"/>
    <property type="project" value="InterPro"/>
</dbReference>
<keyword evidence="5" id="KW-0997">Cell inner membrane</keyword>
<feature type="domain" description="General secretion pathway GspH" evidence="12">
    <location>
        <begin position="95"/>
        <end position="208"/>
    </location>
</feature>
<keyword evidence="8 11" id="KW-0472">Membrane</keyword>